<feature type="compositionally biased region" description="Acidic residues" evidence="1">
    <location>
        <begin position="170"/>
        <end position="183"/>
    </location>
</feature>
<keyword evidence="3" id="KW-1185">Reference proteome</keyword>
<accession>A0A2D3V489</accession>
<dbReference type="RefSeq" id="XP_023628384.1">
    <property type="nucleotide sequence ID" value="XM_023772616.1"/>
</dbReference>
<protein>
    <submittedName>
        <fullName evidence="2">Uncharacterized protein</fullName>
    </submittedName>
</protein>
<sequence>MPINWDAAAEAKLMAAIFTVCEVKVSQPQLKQLATMMGSDCTPKAITHRLAKLRKAGGETTPQAKEDVGEPKAKKAKTTPVKKPARQTTKKARAETPIDSDDDEEAGVQPTPPATLERPQRKNGVKRSYDETSIKEEVIDDEDEDDGITVGEDIGQGLRAVRKDYKSEAEDSEMSEALDLPEP</sequence>
<evidence type="ECO:0000313" key="2">
    <source>
        <dbReference type="EMBL" id="CZT21495.1"/>
    </source>
</evidence>
<dbReference type="GeneID" id="35602477"/>
<evidence type="ECO:0000313" key="3">
    <source>
        <dbReference type="Proteomes" id="UP000225277"/>
    </source>
</evidence>
<gene>
    <name evidence="2" type="ORF">RCC_07358</name>
</gene>
<feature type="compositionally biased region" description="Acidic residues" evidence="1">
    <location>
        <begin position="138"/>
        <end position="147"/>
    </location>
</feature>
<dbReference type="EMBL" id="FJUY01000011">
    <property type="protein sequence ID" value="CZT21495.1"/>
    <property type="molecule type" value="Genomic_DNA"/>
</dbReference>
<dbReference type="STRING" id="112498.A0A2D3V489"/>
<dbReference type="Proteomes" id="UP000225277">
    <property type="component" value="Unassembled WGS sequence"/>
</dbReference>
<dbReference type="OrthoDB" id="5418867at2759"/>
<proteinExistence type="predicted"/>
<feature type="compositionally biased region" description="Basic and acidic residues" evidence="1">
    <location>
        <begin position="64"/>
        <end position="73"/>
    </location>
</feature>
<feature type="region of interest" description="Disordered" evidence="1">
    <location>
        <begin position="52"/>
        <end position="183"/>
    </location>
</feature>
<name>A0A2D3V489_9PEZI</name>
<reference evidence="2 3" key="1">
    <citation type="submission" date="2016-03" db="EMBL/GenBank/DDBJ databases">
        <authorList>
            <person name="Ploux O."/>
        </authorList>
    </citation>
    <scope>NUCLEOTIDE SEQUENCE [LARGE SCALE GENOMIC DNA]</scope>
    <source>
        <strain evidence="2 3">URUG2</strain>
    </source>
</reference>
<dbReference type="AlphaFoldDB" id="A0A2D3V489"/>
<organism evidence="2 3">
    <name type="scientific">Ramularia collo-cygni</name>
    <dbReference type="NCBI Taxonomy" id="112498"/>
    <lineage>
        <taxon>Eukaryota</taxon>
        <taxon>Fungi</taxon>
        <taxon>Dikarya</taxon>
        <taxon>Ascomycota</taxon>
        <taxon>Pezizomycotina</taxon>
        <taxon>Dothideomycetes</taxon>
        <taxon>Dothideomycetidae</taxon>
        <taxon>Mycosphaerellales</taxon>
        <taxon>Mycosphaerellaceae</taxon>
        <taxon>Ramularia</taxon>
    </lineage>
</organism>
<evidence type="ECO:0000256" key="1">
    <source>
        <dbReference type="SAM" id="MobiDB-lite"/>
    </source>
</evidence>
<feature type="compositionally biased region" description="Basic and acidic residues" evidence="1">
    <location>
        <begin position="127"/>
        <end position="137"/>
    </location>
</feature>